<sequence length="296" mass="31349">MHPAPSVILFTVLSGMGFGLLAFLGLGAAQPLGLAAFLLWGLGYALAVGGLLASTFHLGNPQRALRAFTQWRTSWLSREGWTSVLTLLLLAPVALAAIFGGLLPPMFGATGAAMALLTVYCTSMIYAQLRTVPRWNHWTTPALFMCFALTGGAMLSGHNGAGAILALLLGGLLVFAFRRGDGAFADAGSTIGTATGLAGQVRQVAPPHTSENYLMKEMIYRVGRKHSRRLRIIAVLFASLLPAAIQLFVPPLPVVMGFAALLHLIGAFAARWLFFAEAEHVVGLYYDARPAAASIS</sequence>
<evidence type="ECO:0000313" key="2">
    <source>
        <dbReference type="EMBL" id="PQV58566.1"/>
    </source>
</evidence>
<dbReference type="PANTHER" id="PTHR38095">
    <property type="entry name" value="ANAEROBIC DIMETHYL SULFOXIDE REDUCTASE CHAIN YNFH"/>
    <property type="match status" value="1"/>
</dbReference>
<feature type="transmembrane region" description="Helical" evidence="1">
    <location>
        <begin position="161"/>
        <end position="177"/>
    </location>
</feature>
<organism evidence="2 3">
    <name type="scientific">Albidovulum denitrificans</name>
    <dbReference type="NCBI Taxonomy" id="404881"/>
    <lineage>
        <taxon>Bacteria</taxon>
        <taxon>Pseudomonadati</taxon>
        <taxon>Pseudomonadota</taxon>
        <taxon>Alphaproteobacteria</taxon>
        <taxon>Rhodobacterales</taxon>
        <taxon>Paracoccaceae</taxon>
        <taxon>Albidovulum</taxon>
    </lineage>
</organism>
<dbReference type="AlphaFoldDB" id="A0A2S8SCP8"/>
<evidence type="ECO:0000256" key="1">
    <source>
        <dbReference type="SAM" id="Phobius"/>
    </source>
</evidence>
<proteinExistence type="predicted"/>
<keyword evidence="3" id="KW-1185">Reference proteome</keyword>
<accession>A0A2S8SCP8</accession>
<dbReference type="Pfam" id="PF04976">
    <property type="entry name" value="DmsC"/>
    <property type="match status" value="1"/>
</dbReference>
<dbReference type="InterPro" id="IPR007059">
    <property type="entry name" value="DmsC"/>
</dbReference>
<dbReference type="OrthoDB" id="5520897at2"/>
<feature type="transmembrane region" description="Helical" evidence="1">
    <location>
        <begin position="106"/>
        <end position="126"/>
    </location>
</feature>
<keyword evidence="1" id="KW-0812">Transmembrane</keyword>
<dbReference type="GO" id="GO:0005886">
    <property type="term" value="C:plasma membrane"/>
    <property type="evidence" value="ECO:0007669"/>
    <property type="project" value="TreeGrafter"/>
</dbReference>
<feature type="transmembrane region" description="Helical" evidence="1">
    <location>
        <begin position="138"/>
        <end position="155"/>
    </location>
</feature>
<feature type="transmembrane region" description="Helical" evidence="1">
    <location>
        <begin position="255"/>
        <end position="274"/>
    </location>
</feature>
<dbReference type="PANTHER" id="PTHR38095:SF1">
    <property type="entry name" value="ANAEROBIC DIMETHYL SULFOXIDE REDUCTASE CHAIN YNFH"/>
    <property type="match status" value="1"/>
</dbReference>
<keyword evidence="1" id="KW-1133">Transmembrane helix</keyword>
<name>A0A2S8SCP8_9RHOB</name>
<feature type="transmembrane region" description="Helical" evidence="1">
    <location>
        <begin position="230"/>
        <end position="249"/>
    </location>
</feature>
<dbReference type="GO" id="GO:0019645">
    <property type="term" value="P:anaerobic electron transport chain"/>
    <property type="evidence" value="ECO:0007669"/>
    <property type="project" value="InterPro"/>
</dbReference>
<protein>
    <submittedName>
        <fullName evidence="2">DMSO reductase anchor subunit</fullName>
    </submittedName>
</protein>
<dbReference type="GO" id="GO:0009389">
    <property type="term" value="F:dimethyl sulfoxide reductase activity"/>
    <property type="evidence" value="ECO:0007669"/>
    <property type="project" value="TreeGrafter"/>
</dbReference>
<gene>
    <name evidence="2" type="ORF">LX70_00378</name>
</gene>
<feature type="transmembrane region" description="Helical" evidence="1">
    <location>
        <begin position="7"/>
        <end position="28"/>
    </location>
</feature>
<reference evidence="2 3" key="1">
    <citation type="submission" date="2018-02" db="EMBL/GenBank/DDBJ databases">
        <title>Genomic Encyclopedia of Archaeal and Bacterial Type Strains, Phase II (KMG-II): from individual species to whole genera.</title>
        <authorList>
            <person name="Goeker M."/>
        </authorList>
    </citation>
    <scope>NUCLEOTIDE SEQUENCE [LARGE SCALE GENOMIC DNA]</scope>
    <source>
        <strain evidence="2 3">DSM 18921</strain>
    </source>
</reference>
<feature type="transmembrane region" description="Helical" evidence="1">
    <location>
        <begin position="80"/>
        <end position="100"/>
    </location>
</feature>
<keyword evidence="1" id="KW-0472">Membrane</keyword>
<dbReference type="GO" id="GO:0009390">
    <property type="term" value="C:dimethyl sulfoxide reductase complex"/>
    <property type="evidence" value="ECO:0007669"/>
    <property type="project" value="TreeGrafter"/>
</dbReference>
<feature type="transmembrane region" description="Helical" evidence="1">
    <location>
        <begin position="34"/>
        <end position="59"/>
    </location>
</feature>
<dbReference type="EMBL" id="PVEP01000001">
    <property type="protein sequence ID" value="PQV58566.1"/>
    <property type="molecule type" value="Genomic_DNA"/>
</dbReference>
<comment type="caution">
    <text evidence="2">The sequence shown here is derived from an EMBL/GenBank/DDBJ whole genome shotgun (WGS) entry which is preliminary data.</text>
</comment>
<dbReference type="Proteomes" id="UP000238338">
    <property type="component" value="Unassembled WGS sequence"/>
</dbReference>
<evidence type="ECO:0000313" key="3">
    <source>
        <dbReference type="Proteomes" id="UP000238338"/>
    </source>
</evidence>
<dbReference type="RefSeq" id="WP_105512832.1">
    <property type="nucleotide sequence ID" value="NZ_PVEP01000001.1"/>
</dbReference>